<dbReference type="Gene3D" id="1.20.120.790">
    <property type="entry name" value="Heat shock protein 90, C-terminal domain"/>
    <property type="match status" value="1"/>
</dbReference>
<dbReference type="InterPro" id="IPR037196">
    <property type="entry name" value="HSP90_C"/>
</dbReference>
<name>A0A3S4UP03_9PAST</name>
<dbReference type="GO" id="GO:0005524">
    <property type="term" value="F:ATP binding"/>
    <property type="evidence" value="ECO:0007669"/>
    <property type="project" value="InterPro"/>
</dbReference>
<protein>
    <submittedName>
        <fullName evidence="3">Chaperone protein HtpG</fullName>
    </submittedName>
</protein>
<dbReference type="GO" id="GO:0140662">
    <property type="term" value="F:ATP-dependent protein folding chaperone"/>
    <property type="evidence" value="ECO:0007669"/>
    <property type="project" value="InterPro"/>
</dbReference>
<evidence type="ECO:0000313" key="3">
    <source>
        <dbReference type="EMBL" id="VEH66391.1"/>
    </source>
</evidence>
<gene>
    <name evidence="3" type="primary">htpG_4</name>
    <name evidence="3" type="ORF">NCTC8284_01559</name>
</gene>
<sequence>MKTLLGDRVKEVRLTHRLTDTPAVVSTDNDQMTTQMAKLFAAAGQPVPEVKYTFEINPEHHLVKKWRILQTKPNSPTGLNYCLNRQCLPNVAR</sequence>
<evidence type="ECO:0000313" key="4">
    <source>
        <dbReference type="Proteomes" id="UP000278733"/>
    </source>
</evidence>
<evidence type="ECO:0000256" key="2">
    <source>
        <dbReference type="ARBA" id="ARBA00023186"/>
    </source>
</evidence>
<keyword evidence="2" id="KW-0143">Chaperone</keyword>
<dbReference type="SUPFAM" id="SSF110942">
    <property type="entry name" value="HSP90 C-terminal domain"/>
    <property type="match status" value="1"/>
</dbReference>
<dbReference type="Pfam" id="PF00183">
    <property type="entry name" value="HSP90"/>
    <property type="match status" value="1"/>
</dbReference>
<reference evidence="3 4" key="1">
    <citation type="submission" date="2018-12" db="EMBL/GenBank/DDBJ databases">
        <authorList>
            <consortium name="Pathogen Informatics"/>
        </authorList>
    </citation>
    <scope>NUCLEOTIDE SEQUENCE [LARGE SCALE GENOMIC DNA]</scope>
    <source>
        <strain evidence="3 4">NCTC8284</strain>
    </source>
</reference>
<dbReference type="Proteomes" id="UP000278733">
    <property type="component" value="Chromosome"/>
</dbReference>
<proteinExistence type="inferred from homology"/>
<dbReference type="InterPro" id="IPR001404">
    <property type="entry name" value="Hsp90_fam"/>
</dbReference>
<dbReference type="GO" id="GO:0016887">
    <property type="term" value="F:ATP hydrolysis activity"/>
    <property type="evidence" value="ECO:0007669"/>
    <property type="project" value="InterPro"/>
</dbReference>
<dbReference type="GO" id="GO:0051082">
    <property type="term" value="F:unfolded protein binding"/>
    <property type="evidence" value="ECO:0007669"/>
    <property type="project" value="InterPro"/>
</dbReference>
<accession>A0A3S4UP03</accession>
<organism evidence="3 4">
    <name type="scientific">Rodentibacter pneumotropicus</name>
    <dbReference type="NCBI Taxonomy" id="758"/>
    <lineage>
        <taxon>Bacteria</taxon>
        <taxon>Pseudomonadati</taxon>
        <taxon>Pseudomonadota</taxon>
        <taxon>Gammaproteobacteria</taxon>
        <taxon>Pasteurellales</taxon>
        <taxon>Pasteurellaceae</taxon>
        <taxon>Rodentibacter</taxon>
    </lineage>
</organism>
<comment type="similarity">
    <text evidence="1">Belongs to the heat shock protein 90 family.</text>
</comment>
<evidence type="ECO:0000256" key="1">
    <source>
        <dbReference type="ARBA" id="ARBA00008239"/>
    </source>
</evidence>
<dbReference type="EMBL" id="LR134405">
    <property type="protein sequence ID" value="VEH66391.1"/>
    <property type="molecule type" value="Genomic_DNA"/>
</dbReference>
<dbReference type="AlphaFoldDB" id="A0A3S4UP03"/>
<dbReference type="KEGG" id="rpne:NCTC8284_01559"/>